<keyword evidence="2 7" id="KW-0732">Signal</keyword>
<dbReference type="InterPro" id="IPR023296">
    <property type="entry name" value="Glyco_hydro_beta-prop_sf"/>
</dbReference>
<evidence type="ECO:0000256" key="3">
    <source>
        <dbReference type="ARBA" id="ARBA00022801"/>
    </source>
</evidence>
<dbReference type="GO" id="GO:0051670">
    <property type="term" value="F:inulinase activity"/>
    <property type="evidence" value="ECO:0007669"/>
    <property type="project" value="UniProtKB-ARBA"/>
</dbReference>
<comment type="similarity">
    <text evidence="1 5">Belongs to the glycosyl hydrolase 32 family.</text>
</comment>
<accession>M7T762</accession>
<dbReference type="AlphaFoldDB" id="M7T762"/>
<evidence type="ECO:0000256" key="6">
    <source>
        <dbReference type="SAM" id="MobiDB-lite"/>
    </source>
</evidence>
<dbReference type="OMA" id="DAWEMRT"/>
<dbReference type="HOGENOM" id="CLU_001528_3_1_1"/>
<feature type="domain" description="Glycosyl hydrolase family 32 C-terminal" evidence="9">
    <location>
        <begin position="264"/>
        <end position="405"/>
    </location>
</feature>
<dbReference type="GO" id="GO:0004575">
    <property type="term" value="F:sucrose alpha-glucosidase activity"/>
    <property type="evidence" value="ECO:0007669"/>
    <property type="project" value="TreeGrafter"/>
</dbReference>
<proteinExistence type="inferred from homology"/>
<feature type="chain" id="PRO_5004085335" evidence="7">
    <location>
        <begin position="22"/>
        <end position="428"/>
    </location>
</feature>
<name>M7T762_EUTLA</name>
<evidence type="ECO:0000256" key="7">
    <source>
        <dbReference type="SAM" id="SignalP"/>
    </source>
</evidence>
<dbReference type="Proteomes" id="UP000012174">
    <property type="component" value="Unassembled WGS sequence"/>
</dbReference>
<dbReference type="SMART" id="SM00640">
    <property type="entry name" value="Glyco_32"/>
    <property type="match status" value="1"/>
</dbReference>
<reference evidence="11" key="1">
    <citation type="journal article" date="2013" name="Genome Announc.">
        <title>Draft genome sequence of the grapevine dieback fungus Eutypa lata UCR-EL1.</title>
        <authorList>
            <person name="Blanco-Ulate B."/>
            <person name="Rolshausen P.E."/>
            <person name="Cantu D."/>
        </authorList>
    </citation>
    <scope>NUCLEOTIDE SEQUENCE [LARGE SCALE GENOMIC DNA]</scope>
    <source>
        <strain evidence="11">UCR-EL1</strain>
    </source>
</reference>
<dbReference type="InterPro" id="IPR013189">
    <property type="entry name" value="Glyco_hydro_32_C"/>
</dbReference>
<dbReference type="InterPro" id="IPR001362">
    <property type="entry name" value="Glyco_hydro_32"/>
</dbReference>
<feature type="domain" description="Glycosyl hydrolase family 32 N-terminal" evidence="8">
    <location>
        <begin position="51"/>
        <end position="254"/>
    </location>
</feature>
<dbReference type="Gene3D" id="2.60.120.560">
    <property type="entry name" value="Exo-inulinase, domain 1"/>
    <property type="match status" value="1"/>
</dbReference>
<keyword evidence="4 5" id="KW-0326">Glycosidase</keyword>
<dbReference type="OrthoDB" id="202537at2759"/>
<dbReference type="FunFam" id="2.60.120.560:FF:000003">
    <property type="entry name" value="Extracellular exo-inulinase inuE"/>
    <property type="match status" value="1"/>
</dbReference>
<dbReference type="PANTHER" id="PTHR42800:SF1">
    <property type="entry name" value="EXOINULINASE INUD (AFU_ORTHOLOGUE AFUA_5G00480)"/>
    <property type="match status" value="1"/>
</dbReference>
<dbReference type="CDD" id="cd18622">
    <property type="entry name" value="GH32_Inu-like"/>
    <property type="match status" value="1"/>
</dbReference>
<evidence type="ECO:0000256" key="5">
    <source>
        <dbReference type="RuleBase" id="RU362110"/>
    </source>
</evidence>
<dbReference type="SUPFAM" id="SSF75005">
    <property type="entry name" value="Arabinanase/levansucrase/invertase"/>
    <property type="match status" value="1"/>
</dbReference>
<feature type="signal peptide" evidence="7">
    <location>
        <begin position="1"/>
        <end position="21"/>
    </location>
</feature>
<dbReference type="InterPro" id="IPR013320">
    <property type="entry name" value="ConA-like_dom_sf"/>
</dbReference>
<evidence type="ECO:0000256" key="4">
    <source>
        <dbReference type="ARBA" id="ARBA00023295"/>
    </source>
</evidence>
<gene>
    <name evidence="10" type="ORF">UCREL1_450</name>
</gene>
<dbReference type="GO" id="GO:0005987">
    <property type="term" value="P:sucrose catabolic process"/>
    <property type="evidence" value="ECO:0007669"/>
    <property type="project" value="TreeGrafter"/>
</dbReference>
<evidence type="ECO:0000256" key="2">
    <source>
        <dbReference type="ARBA" id="ARBA00022729"/>
    </source>
</evidence>
<dbReference type="Pfam" id="PF08244">
    <property type="entry name" value="Glyco_hydro_32C"/>
    <property type="match status" value="1"/>
</dbReference>
<dbReference type="STRING" id="1287681.M7T762"/>
<dbReference type="eggNOG" id="KOG0228">
    <property type="taxonomic scope" value="Eukaryota"/>
</dbReference>
<evidence type="ECO:0000256" key="1">
    <source>
        <dbReference type="ARBA" id="ARBA00009902"/>
    </source>
</evidence>
<dbReference type="Pfam" id="PF00251">
    <property type="entry name" value="Glyco_hydro_32N"/>
    <property type="match status" value="1"/>
</dbReference>
<protein>
    <submittedName>
        <fullName evidence="10">Putative exoinulinase protein</fullName>
    </submittedName>
</protein>
<sequence>MVPYIRRALLSGLCLTHAASAQNYTERYRPQYHFTPATNWMNDPNVPNGTGFAKRANPVILSPPDEYADQILEFRDPNVFWHDVSQQWVSVISLAKLHKLLFYTSANLKDWEQVGEFGPANAVGGVWECPSIFPLPLDGDGDLKWVAQIGLNPGGPPGTTGSGTQYIVGDFDGATFTPDAESVEQTNWMDWGPDFYAAISFSGLPLEDRVNVGWMSNWQYAAAIPTDPWRSAFSIPRNLSLHTINGKATLVQQPIVEVGDQETTSEHWDSLAAGTTKLNFTGKTLDITLTFAESDSTQFGIIVRATPDLSVQTQVGYNFASQQLFVNRTKSGESGFEGSFADVYYAPLPPQDGNVTLRLLVDWSSVEVFGGAGDVTLTAQIFPSDDAVDAYLFSTDGSTSNVDISAMNVPSIGPGASQTSPPDSRRRR</sequence>
<dbReference type="Gene3D" id="2.115.10.20">
    <property type="entry name" value="Glycosyl hydrolase domain, family 43"/>
    <property type="match status" value="2"/>
</dbReference>
<dbReference type="SUPFAM" id="SSF49899">
    <property type="entry name" value="Concanavalin A-like lectins/glucanases"/>
    <property type="match status" value="1"/>
</dbReference>
<evidence type="ECO:0000313" key="10">
    <source>
        <dbReference type="EMBL" id="EMR72492.1"/>
    </source>
</evidence>
<organism evidence="10 11">
    <name type="scientific">Eutypa lata (strain UCR-EL1)</name>
    <name type="common">Grapevine dieback disease fungus</name>
    <name type="synonym">Eutypa armeniacae</name>
    <dbReference type="NCBI Taxonomy" id="1287681"/>
    <lineage>
        <taxon>Eukaryota</taxon>
        <taxon>Fungi</taxon>
        <taxon>Dikarya</taxon>
        <taxon>Ascomycota</taxon>
        <taxon>Pezizomycotina</taxon>
        <taxon>Sordariomycetes</taxon>
        <taxon>Xylariomycetidae</taxon>
        <taxon>Xylariales</taxon>
        <taxon>Diatrypaceae</taxon>
        <taxon>Eutypa</taxon>
    </lineage>
</organism>
<dbReference type="KEGG" id="ela:UCREL1_450"/>
<keyword evidence="3 5" id="KW-0378">Hydrolase</keyword>
<feature type="region of interest" description="Disordered" evidence="6">
    <location>
        <begin position="407"/>
        <end position="428"/>
    </location>
</feature>
<dbReference type="InterPro" id="IPR013148">
    <property type="entry name" value="Glyco_hydro_32_N"/>
</dbReference>
<dbReference type="GO" id="GO:0005737">
    <property type="term" value="C:cytoplasm"/>
    <property type="evidence" value="ECO:0007669"/>
    <property type="project" value="TreeGrafter"/>
</dbReference>
<evidence type="ECO:0000259" key="8">
    <source>
        <dbReference type="Pfam" id="PF00251"/>
    </source>
</evidence>
<dbReference type="EMBL" id="KB705446">
    <property type="protein sequence ID" value="EMR72492.1"/>
    <property type="molecule type" value="Genomic_DNA"/>
</dbReference>
<evidence type="ECO:0000259" key="9">
    <source>
        <dbReference type="Pfam" id="PF08244"/>
    </source>
</evidence>
<dbReference type="PANTHER" id="PTHR42800">
    <property type="entry name" value="EXOINULINASE INUD (AFU_ORTHOLOGUE AFUA_5G00480)"/>
    <property type="match status" value="1"/>
</dbReference>
<keyword evidence="11" id="KW-1185">Reference proteome</keyword>
<evidence type="ECO:0000313" key="11">
    <source>
        <dbReference type="Proteomes" id="UP000012174"/>
    </source>
</evidence>